<dbReference type="KEGG" id="madi:A7U43_20645"/>
<dbReference type="RefSeq" id="WP_067998948.1">
    <property type="nucleotide sequence ID" value="NZ_CP015596.1"/>
</dbReference>
<organism evidence="3 4">
    <name type="scientific">Mycobacterium adipatum</name>
    <dbReference type="NCBI Taxonomy" id="1682113"/>
    <lineage>
        <taxon>Bacteria</taxon>
        <taxon>Bacillati</taxon>
        <taxon>Actinomycetota</taxon>
        <taxon>Actinomycetes</taxon>
        <taxon>Mycobacteriales</taxon>
        <taxon>Mycobacteriaceae</taxon>
        <taxon>Mycobacterium</taxon>
    </lineage>
</organism>
<evidence type="ECO:0000259" key="2">
    <source>
        <dbReference type="Pfam" id="PF11738"/>
    </source>
</evidence>
<proteinExistence type="predicted"/>
<dbReference type="NCBIfam" id="NF043047">
    <property type="entry name" value="EstaseRv3036c"/>
    <property type="match status" value="1"/>
</dbReference>
<dbReference type="EMBL" id="CP015596">
    <property type="protein sequence ID" value="ANE81381.1"/>
    <property type="molecule type" value="Genomic_DNA"/>
</dbReference>
<reference evidence="3 4" key="1">
    <citation type="submission" date="2016-05" db="EMBL/GenBank/DDBJ databases">
        <title>Complete genome sequence of a phthalic acid esters degrading Mycobacterium sp. YC-RL4.</title>
        <authorList>
            <person name="Ren L."/>
            <person name="Fan S."/>
            <person name="Ruth N."/>
            <person name="Jia Y."/>
            <person name="Wang J."/>
            <person name="Qiao C."/>
        </authorList>
    </citation>
    <scope>NUCLEOTIDE SEQUENCE [LARGE SCALE GENOMIC DNA]</scope>
    <source>
        <strain evidence="3 4">YC-RL4</strain>
    </source>
</reference>
<dbReference type="OrthoDB" id="4696640at2"/>
<evidence type="ECO:0000313" key="3">
    <source>
        <dbReference type="EMBL" id="ANE81381.1"/>
    </source>
</evidence>
<accession>A0A172UQK9</accession>
<name>A0A172UQK9_9MYCO</name>
<dbReference type="InterPro" id="IPR037126">
    <property type="entry name" value="PdaC/RsiV-like_sf"/>
</dbReference>
<keyword evidence="1" id="KW-0732">Signal</keyword>
<dbReference type="Gene3D" id="3.90.640.20">
    <property type="entry name" value="Heat-shock cognate protein, ATPase"/>
    <property type="match status" value="1"/>
</dbReference>
<dbReference type="Gene3D" id="3.30.565.40">
    <property type="entry name" value="Fervidobacterium nodosum Rt17-B1 like"/>
    <property type="match status" value="1"/>
</dbReference>
<sequence length="234" mass="24855">MRVPPLAVSVLAATVTALSGLAGAGTAAAAPPKCEDVGATAGPGFTCQIQQTDPAYTLNISFPSDYPDQKAVVEYIKQTRDGFLNVAKTPDYRPMPYELDTTSVQYTSAVPPRGTQSVVFTTYQNVGGAHPQTFYKAFSWDQAYRKPITFENLFRAGTDPLPVIFPVVQADLARQSGIPDPVLPDAGLDPANYQNFAITDEAVIFFFGQGELLPEAAGAVAVSVPRAIVAPLLA</sequence>
<dbReference type="InterPro" id="IPR021729">
    <property type="entry name" value="DUF3298"/>
</dbReference>
<protein>
    <recommendedName>
        <fullName evidence="2">DUF3298 domain-containing protein</fullName>
    </recommendedName>
</protein>
<dbReference type="Pfam" id="PF11738">
    <property type="entry name" value="DUF3298"/>
    <property type="match status" value="1"/>
</dbReference>
<dbReference type="InterPro" id="IPR053421">
    <property type="entry name" value="Esterase_Immunogenic_RsiV"/>
</dbReference>
<gene>
    <name evidence="3" type="ORF">A7U43_20645</name>
</gene>
<feature type="domain" description="DUF3298" evidence="2">
    <location>
        <begin position="151"/>
        <end position="226"/>
    </location>
</feature>
<keyword evidence="4" id="KW-1185">Reference proteome</keyword>
<feature type="signal peptide" evidence="1">
    <location>
        <begin position="1"/>
        <end position="24"/>
    </location>
</feature>
<dbReference type="AlphaFoldDB" id="A0A172UQK9"/>
<dbReference type="Proteomes" id="UP000077143">
    <property type="component" value="Chromosome"/>
</dbReference>
<evidence type="ECO:0000256" key="1">
    <source>
        <dbReference type="SAM" id="SignalP"/>
    </source>
</evidence>
<feature type="chain" id="PRO_5038750206" description="DUF3298 domain-containing protein" evidence="1">
    <location>
        <begin position="25"/>
        <end position="234"/>
    </location>
</feature>
<dbReference type="STRING" id="1682113.A7U43_20645"/>
<evidence type="ECO:0000313" key="4">
    <source>
        <dbReference type="Proteomes" id="UP000077143"/>
    </source>
</evidence>